<comment type="caution">
    <text evidence="6">The sequence shown here is derived from an EMBL/GenBank/DDBJ whole genome shotgun (WGS) entry which is preliminary data.</text>
</comment>
<dbReference type="InterPro" id="IPR040442">
    <property type="entry name" value="Pyrv_kinase-like_dom_sf"/>
</dbReference>
<dbReference type="OrthoDB" id="2406767at2759"/>
<dbReference type="GO" id="GO:0019752">
    <property type="term" value="P:carboxylic acid metabolic process"/>
    <property type="evidence" value="ECO:0007669"/>
    <property type="project" value="InterPro"/>
</dbReference>
<evidence type="ECO:0000313" key="7">
    <source>
        <dbReference type="Proteomes" id="UP000268093"/>
    </source>
</evidence>
<dbReference type="InterPro" id="IPR015813">
    <property type="entry name" value="Pyrv/PenolPyrv_kinase-like_dom"/>
</dbReference>
<dbReference type="PANTHER" id="PTHR21631:SF3">
    <property type="entry name" value="BIFUNCTIONAL GLYOXYLATE CYCLE PROTEIN"/>
    <property type="match status" value="1"/>
</dbReference>
<keyword evidence="7" id="KW-1185">Reference proteome</keyword>
<dbReference type="InterPro" id="IPR006254">
    <property type="entry name" value="Isocitrate_lyase"/>
</dbReference>
<dbReference type="Proteomes" id="UP000268093">
    <property type="component" value="Unassembled WGS sequence"/>
</dbReference>
<feature type="non-terminal residue" evidence="6">
    <location>
        <position position="104"/>
    </location>
</feature>
<gene>
    <name evidence="6" type="ORF">BC936DRAFT_143892</name>
</gene>
<protein>
    <recommendedName>
        <fullName evidence="3">methylisocitrate lyase</fullName>
        <ecNumber evidence="3">4.1.3.30</ecNumber>
    </recommendedName>
</protein>
<dbReference type="SUPFAM" id="SSF51621">
    <property type="entry name" value="Phosphoenolpyruvate/pyruvate domain"/>
    <property type="match status" value="1"/>
</dbReference>
<comment type="similarity">
    <text evidence="2">Belongs to the isocitrate lyase/PEP mutase superfamily. Isocitrate lyase family.</text>
</comment>
<sequence>VRHQPRRRVRPLHRPPVDGDRQAYSRLGKAVLQEHVFARNFAKHGMLAYVRGVLRQERLNDVETLQYQKWSGAHYYDELIKTISGGVASTAAMGKGTTEDQFKH</sequence>
<reference evidence="6 7" key="1">
    <citation type="journal article" date="2018" name="New Phytol.">
        <title>Phylogenomics of Endogonaceae and evolution of mycorrhizas within Mucoromycota.</title>
        <authorList>
            <person name="Chang Y."/>
            <person name="Desiro A."/>
            <person name="Na H."/>
            <person name="Sandor L."/>
            <person name="Lipzen A."/>
            <person name="Clum A."/>
            <person name="Barry K."/>
            <person name="Grigoriev I.V."/>
            <person name="Martin F.M."/>
            <person name="Stajich J.E."/>
            <person name="Smith M.E."/>
            <person name="Bonito G."/>
            <person name="Spatafora J.W."/>
        </authorList>
    </citation>
    <scope>NUCLEOTIDE SEQUENCE [LARGE SCALE GENOMIC DNA]</scope>
    <source>
        <strain evidence="6 7">GMNB39</strain>
    </source>
</reference>
<evidence type="ECO:0000313" key="6">
    <source>
        <dbReference type="EMBL" id="RUP48823.1"/>
    </source>
</evidence>
<keyword evidence="4 6" id="KW-0456">Lyase</keyword>
<feature type="compositionally biased region" description="Basic residues" evidence="5">
    <location>
        <begin position="1"/>
        <end position="13"/>
    </location>
</feature>
<name>A0A433DD92_9FUNG</name>
<evidence type="ECO:0000256" key="3">
    <source>
        <dbReference type="ARBA" id="ARBA00012260"/>
    </source>
</evidence>
<dbReference type="AlphaFoldDB" id="A0A433DD92"/>
<dbReference type="GO" id="GO:0004451">
    <property type="term" value="F:isocitrate lyase activity"/>
    <property type="evidence" value="ECO:0007669"/>
    <property type="project" value="InterPro"/>
</dbReference>
<evidence type="ECO:0000256" key="1">
    <source>
        <dbReference type="ARBA" id="ARBA00001050"/>
    </source>
</evidence>
<dbReference type="Pfam" id="PF00463">
    <property type="entry name" value="ICL"/>
    <property type="match status" value="1"/>
</dbReference>
<evidence type="ECO:0000256" key="2">
    <source>
        <dbReference type="ARBA" id="ARBA00005704"/>
    </source>
</evidence>
<evidence type="ECO:0000256" key="4">
    <source>
        <dbReference type="ARBA" id="ARBA00023239"/>
    </source>
</evidence>
<accession>A0A433DD92</accession>
<dbReference type="EC" id="4.1.3.30" evidence="3"/>
<dbReference type="PANTHER" id="PTHR21631">
    <property type="entry name" value="ISOCITRATE LYASE/MALATE SYNTHASE"/>
    <property type="match status" value="1"/>
</dbReference>
<organism evidence="6 7">
    <name type="scientific">Jimgerdemannia flammicorona</name>
    <dbReference type="NCBI Taxonomy" id="994334"/>
    <lineage>
        <taxon>Eukaryota</taxon>
        <taxon>Fungi</taxon>
        <taxon>Fungi incertae sedis</taxon>
        <taxon>Mucoromycota</taxon>
        <taxon>Mucoromycotina</taxon>
        <taxon>Endogonomycetes</taxon>
        <taxon>Endogonales</taxon>
        <taxon>Endogonaceae</taxon>
        <taxon>Jimgerdemannia</taxon>
    </lineage>
</organism>
<comment type="catalytic activity">
    <reaction evidence="1">
        <text>(2S,3R)-3-hydroxybutane-1,2,3-tricarboxylate = pyruvate + succinate</text>
        <dbReference type="Rhea" id="RHEA:16809"/>
        <dbReference type="ChEBI" id="CHEBI:15361"/>
        <dbReference type="ChEBI" id="CHEBI:30031"/>
        <dbReference type="ChEBI" id="CHEBI:57429"/>
        <dbReference type="EC" id="4.1.3.30"/>
    </reaction>
</comment>
<dbReference type="EMBL" id="RBNI01002913">
    <property type="protein sequence ID" value="RUP48823.1"/>
    <property type="molecule type" value="Genomic_DNA"/>
</dbReference>
<dbReference type="GO" id="GO:0046421">
    <property type="term" value="F:methylisocitrate lyase activity"/>
    <property type="evidence" value="ECO:0007669"/>
    <property type="project" value="UniProtKB-EC"/>
</dbReference>
<proteinExistence type="inferred from homology"/>
<feature type="non-terminal residue" evidence="6">
    <location>
        <position position="1"/>
    </location>
</feature>
<feature type="region of interest" description="Disordered" evidence="5">
    <location>
        <begin position="1"/>
        <end position="20"/>
    </location>
</feature>
<dbReference type="Gene3D" id="3.20.20.60">
    <property type="entry name" value="Phosphoenolpyruvate-binding domains"/>
    <property type="match status" value="1"/>
</dbReference>
<evidence type="ECO:0000256" key="5">
    <source>
        <dbReference type="SAM" id="MobiDB-lite"/>
    </source>
</evidence>